<sequence>LFCDQRSTKSLSFLLLKHFYILNVSKKCSELSRLHPVEEFGWPEELAPPLDWLCTVCKVIETWLGNSSNNVIVLHCKGGHSRAAIVVAAYMHYITICGQLVDSLTGETSPDCYAIYVKYFAALLSGKTKINSSTVYLNQILLSNLSGKNILFKIYEGMQPTQSTQIT</sequence>
<dbReference type="GO" id="GO:0005925">
    <property type="term" value="C:focal adhesion"/>
    <property type="evidence" value="ECO:0007669"/>
    <property type="project" value="TreeGrafter"/>
</dbReference>
<protein>
    <submittedName>
        <fullName evidence="2">DSPc domain-containing protein</fullName>
    </submittedName>
</protein>
<dbReference type="STRING" id="451379.A0A0N5AKG6"/>
<dbReference type="PANTHER" id="PTHR45734:SF10">
    <property type="entry name" value="BLISTERY, ISOFORM A"/>
    <property type="match status" value="1"/>
</dbReference>
<dbReference type="WBParaSite" id="SMUV_0000498801-mRNA-1">
    <property type="protein sequence ID" value="SMUV_0000498801-mRNA-1"/>
    <property type="gene ID" value="SMUV_0000498801"/>
</dbReference>
<keyword evidence="1" id="KW-1185">Reference proteome</keyword>
<proteinExistence type="predicted"/>
<dbReference type="InterPro" id="IPR051484">
    <property type="entry name" value="Tensin_PTEN_phosphatase"/>
</dbReference>
<dbReference type="SUPFAM" id="SSF52799">
    <property type="entry name" value="(Phosphotyrosine protein) phosphatases II"/>
    <property type="match status" value="1"/>
</dbReference>
<name>A0A0N5AKG6_9BILA</name>
<evidence type="ECO:0000313" key="1">
    <source>
        <dbReference type="Proteomes" id="UP000046393"/>
    </source>
</evidence>
<reference evidence="2" key="1">
    <citation type="submission" date="2017-02" db="UniProtKB">
        <authorList>
            <consortium name="WormBaseParasite"/>
        </authorList>
    </citation>
    <scope>IDENTIFICATION</scope>
</reference>
<dbReference type="Gene3D" id="3.90.190.10">
    <property type="entry name" value="Protein tyrosine phosphatase superfamily"/>
    <property type="match status" value="1"/>
</dbReference>
<dbReference type="Proteomes" id="UP000046393">
    <property type="component" value="Unplaced"/>
</dbReference>
<dbReference type="PANTHER" id="PTHR45734">
    <property type="entry name" value="TENSIN"/>
    <property type="match status" value="1"/>
</dbReference>
<evidence type="ECO:0000313" key="2">
    <source>
        <dbReference type="WBParaSite" id="SMUV_0000498801-mRNA-1"/>
    </source>
</evidence>
<organism evidence="1 2">
    <name type="scientific">Syphacia muris</name>
    <dbReference type="NCBI Taxonomy" id="451379"/>
    <lineage>
        <taxon>Eukaryota</taxon>
        <taxon>Metazoa</taxon>
        <taxon>Ecdysozoa</taxon>
        <taxon>Nematoda</taxon>
        <taxon>Chromadorea</taxon>
        <taxon>Rhabditida</taxon>
        <taxon>Spirurina</taxon>
        <taxon>Oxyuridomorpha</taxon>
        <taxon>Oxyuroidea</taxon>
        <taxon>Oxyuridae</taxon>
        <taxon>Syphacia</taxon>
    </lineage>
</organism>
<accession>A0A0N5AKG6</accession>
<dbReference type="InterPro" id="IPR029021">
    <property type="entry name" value="Prot-tyrosine_phosphatase-like"/>
</dbReference>
<dbReference type="AlphaFoldDB" id="A0A0N5AKG6"/>